<dbReference type="EMBL" id="JBBPBN010000003">
    <property type="protein sequence ID" value="KAK9043212.1"/>
    <property type="molecule type" value="Genomic_DNA"/>
</dbReference>
<gene>
    <name evidence="2" type="ORF">V6N11_071559</name>
</gene>
<keyword evidence="3" id="KW-1185">Reference proteome</keyword>
<reference evidence="2 3" key="1">
    <citation type="journal article" date="2024" name="G3 (Bethesda)">
        <title>Genome assembly of Hibiscus sabdariffa L. provides insights into metabolisms of medicinal natural products.</title>
        <authorList>
            <person name="Kim T."/>
        </authorList>
    </citation>
    <scope>NUCLEOTIDE SEQUENCE [LARGE SCALE GENOMIC DNA]</scope>
    <source>
        <strain evidence="2">TK-2024</strain>
        <tissue evidence="2">Old leaves</tissue>
    </source>
</reference>
<organism evidence="2 3">
    <name type="scientific">Hibiscus sabdariffa</name>
    <name type="common">roselle</name>
    <dbReference type="NCBI Taxonomy" id="183260"/>
    <lineage>
        <taxon>Eukaryota</taxon>
        <taxon>Viridiplantae</taxon>
        <taxon>Streptophyta</taxon>
        <taxon>Embryophyta</taxon>
        <taxon>Tracheophyta</taxon>
        <taxon>Spermatophyta</taxon>
        <taxon>Magnoliopsida</taxon>
        <taxon>eudicotyledons</taxon>
        <taxon>Gunneridae</taxon>
        <taxon>Pentapetalae</taxon>
        <taxon>rosids</taxon>
        <taxon>malvids</taxon>
        <taxon>Malvales</taxon>
        <taxon>Malvaceae</taxon>
        <taxon>Malvoideae</taxon>
        <taxon>Hibiscus</taxon>
    </lineage>
</organism>
<sequence length="67" mass="7291">MCTFSPSEEVTFVLLCRMSKTRLAQNSSSRGSSTDGDNVGMEGNLPRQAEPQAPVQPQEPEQPQNPV</sequence>
<comment type="caution">
    <text evidence="2">The sequence shown here is derived from an EMBL/GenBank/DDBJ whole genome shotgun (WGS) entry which is preliminary data.</text>
</comment>
<feature type="compositionally biased region" description="Polar residues" evidence="1">
    <location>
        <begin position="22"/>
        <end position="36"/>
    </location>
</feature>
<evidence type="ECO:0000313" key="3">
    <source>
        <dbReference type="Proteomes" id="UP001396334"/>
    </source>
</evidence>
<dbReference type="Proteomes" id="UP001396334">
    <property type="component" value="Unassembled WGS sequence"/>
</dbReference>
<proteinExistence type="predicted"/>
<name>A0ABR2U0G2_9ROSI</name>
<feature type="compositionally biased region" description="Low complexity" evidence="1">
    <location>
        <begin position="48"/>
        <end position="67"/>
    </location>
</feature>
<evidence type="ECO:0000313" key="2">
    <source>
        <dbReference type="EMBL" id="KAK9043212.1"/>
    </source>
</evidence>
<evidence type="ECO:0000256" key="1">
    <source>
        <dbReference type="SAM" id="MobiDB-lite"/>
    </source>
</evidence>
<accession>A0ABR2U0G2</accession>
<protein>
    <submittedName>
        <fullName evidence="2">Uncharacterized protein</fullName>
    </submittedName>
</protein>
<feature type="region of interest" description="Disordered" evidence="1">
    <location>
        <begin position="21"/>
        <end position="67"/>
    </location>
</feature>